<feature type="non-terminal residue" evidence="1">
    <location>
        <position position="42"/>
    </location>
</feature>
<evidence type="ECO:0000313" key="1">
    <source>
        <dbReference type="EMBL" id="SVE03766.1"/>
    </source>
</evidence>
<proteinExistence type="predicted"/>
<reference evidence="1" key="1">
    <citation type="submission" date="2018-05" db="EMBL/GenBank/DDBJ databases">
        <authorList>
            <person name="Lanie J.A."/>
            <person name="Ng W.-L."/>
            <person name="Kazmierczak K.M."/>
            <person name="Andrzejewski T.M."/>
            <person name="Davidsen T.M."/>
            <person name="Wayne K.J."/>
            <person name="Tettelin H."/>
            <person name="Glass J.I."/>
            <person name="Rusch D."/>
            <person name="Podicherti R."/>
            <person name="Tsui H.-C.T."/>
            <person name="Winkler M.E."/>
        </authorList>
    </citation>
    <scope>NUCLEOTIDE SEQUENCE</scope>
</reference>
<protein>
    <submittedName>
        <fullName evidence="1">Uncharacterized protein</fullName>
    </submittedName>
</protein>
<dbReference type="EMBL" id="UINC01189877">
    <property type="protein sequence ID" value="SVE03766.1"/>
    <property type="molecule type" value="Genomic_DNA"/>
</dbReference>
<sequence>MFLQEVEDGGCGLVELGEIEPFVRRVGLGDASRAEHDGGGAT</sequence>
<name>A0A383A7C7_9ZZZZ</name>
<accession>A0A383A7C7</accession>
<gene>
    <name evidence="1" type="ORF">METZ01_LOCUS456620</name>
</gene>
<dbReference type="AlphaFoldDB" id="A0A383A7C7"/>
<organism evidence="1">
    <name type="scientific">marine metagenome</name>
    <dbReference type="NCBI Taxonomy" id="408172"/>
    <lineage>
        <taxon>unclassified sequences</taxon>
        <taxon>metagenomes</taxon>
        <taxon>ecological metagenomes</taxon>
    </lineage>
</organism>